<gene>
    <name evidence="1" type="ORF">PCOR1329_LOCUS4589</name>
</gene>
<evidence type="ECO:0000313" key="1">
    <source>
        <dbReference type="EMBL" id="CAK0794680.1"/>
    </source>
</evidence>
<name>A0ABN9PSH4_9DINO</name>
<dbReference type="Proteomes" id="UP001189429">
    <property type="component" value="Unassembled WGS sequence"/>
</dbReference>
<organism evidence="1 2">
    <name type="scientific">Prorocentrum cordatum</name>
    <dbReference type="NCBI Taxonomy" id="2364126"/>
    <lineage>
        <taxon>Eukaryota</taxon>
        <taxon>Sar</taxon>
        <taxon>Alveolata</taxon>
        <taxon>Dinophyceae</taxon>
        <taxon>Prorocentrales</taxon>
        <taxon>Prorocentraceae</taxon>
        <taxon>Prorocentrum</taxon>
    </lineage>
</organism>
<feature type="non-terminal residue" evidence="1">
    <location>
        <position position="89"/>
    </location>
</feature>
<sequence>SYYPLPVALLRAEICKVALAAGEAGVDAFKKTWPVLFGNFCERATPAEELDSCGLRAWKLRLDVVDRLPPAVLTAFAELILLKNSPTAG</sequence>
<keyword evidence="2" id="KW-1185">Reference proteome</keyword>
<dbReference type="EMBL" id="CAUYUJ010001189">
    <property type="protein sequence ID" value="CAK0794680.1"/>
    <property type="molecule type" value="Genomic_DNA"/>
</dbReference>
<comment type="caution">
    <text evidence="1">The sequence shown here is derived from an EMBL/GenBank/DDBJ whole genome shotgun (WGS) entry which is preliminary data.</text>
</comment>
<reference evidence="1" key="1">
    <citation type="submission" date="2023-10" db="EMBL/GenBank/DDBJ databases">
        <authorList>
            <person name="Chen Y."/>
            <person name="Shah S."/>
            <person name="Dougan E. K."/>
            <person name="Thang M."/>
            <person name="Chan C."/>
        </authorList>
    </citation>
    <scope>NUCLEOTIDE SEQUENCE [LARGE SCALE GENOMIC DNA]</scope>
</reference>
<accession>A0ABN9PSH4</accession>
<proteinExistence type="predicted"/>
<feature type="non-terminal residue" evidence="1">
    <location>
        <position position="1"/>
    </location>
</feature>
<protein>
    <submittedName>
        <fullName evidence="1">Uncharacterized protein</fullName>
    </submittedName>
</protein>
<evidence type="ECO:0000313" key="2">
    <source>
        <dbReference type="Proteomes" id="UP001189429"/>
    </source>
</evidence>